<dbReference type="EMBL" id="OV696699">
    <property type="protein sequence ID" value="CAH1244963.1"/>
    <property type="molecule type" value="Genomic_DNA"/>
</dbReference>
<feature type="region of interest" description="Disordered" evidence="1">
    <location>
        <begin position="220"/>
        <end position="289"/>
    </location>
</feature>
<dbReference type="OrthoDB" id="10019106at2759"/>
<proteinExistence type="predicted"/>
<organism evidence="2 3">
    <name type="scientific">Branchiostoma lanceolatum</name>
    <name type="common">Common lancelet</name>
    <name type="synonym">Amphioxus lanceolatum</name>
    <dbReference type="NCBI Taxonomy" id="7740"/>
    <lineage>
        <taxon>Eukaryota</taxon>
        <taxon>Metazoa</taxon>
        <taxon>Chordata</taxon>
        <taxon>Cephalochordata</taxon>
        <taxon>Leptocardii</taxon>
        <taxon>Amphioxiformes</taxon>
        <taxon>Branchiostomatidae</taxon>
        <taxon>Branchiostoma</taxon>
    </lineage>
</organism>
<reference evidence="2" key="1">
    <citation type="submission" date="2022-01" db="EMBL/GenBank/DDBJ databases">
        <authorList>
            <person name="Braso-Vives M."/>
        </authorList>
    </citation>
    <scope>NUCLEOTIDE SEQUENCE</scope>
</reference>
<dbReference type="Proteomes" id="UP000838412">
    <property type="component" value="Chromosome 14"/>
</dbReference>
<evidence type="ECO:0000313" key="2">
    <source>
        <dbReference type="EMBL" id="CAH1244963.1"/>
    </source>
</evidence>
<feature type="compositionally biased region" description="Basic and acidic residues" evidence="1">
    <location>
        <begin position="234"/>
        <end position="251"/>
    </location>
</feature>
<protein>
    <submittedName>
        <fullName evidence="2">Hypp7409 protein</fullName>
    </submittedName>
</protein>
<evidence type="ECO:0000256" key="1">
    <source>
        <dbReference type="SAM" id="MobiDB-lite"/>
    </source>
</evidence>
<sequence length="289" mass="31868">MTDSLPTISDIKSISQEEFDRMSAPQPGSPDNTAASVSVVTRSLPTGVTPNTSITSADTYYRKALLNFLVKASNGLINVHSTKPPTTNAGIKGKPDFPRSHFDIRLSNVFSRDLTQRASGTTNMGEQATRHTDSTFIMNGRSNYPNVGVHARGYRPPRSDPLPRTDKINTLKRKLQESQEALCTLKKLKQEGVMWSDNGDHPVDLTVTGKVGRDVHTFRPHPVGVGESTSARSPDIHHVTKDVSRSTRDAQSHVAKNSSKQNPVVKKRRRLSEIVNSLASKKNDHENWP</sequence>
<feature type="compositionally biased region" description="Polar residues" evidence="1">
    <location>
        <begin position="1"/>
        <end position="16"/>
    </location>
</feature>
<feature type="region of interest" description="Disordered" evidence="1">
    <location>
        <begin position="1"/>
        <end position="36"/>
    </location>
</feature>
<evidence type="ECO:0000313" key="3">
    <source>
        <dbReference type="Proteomes" id="UP000838412"/>
    </source>
</evidence>
<dbReference type="AlphaFoldDB" id="A0A8J9YZV7"/>
<keyword evidence="3" id="KW-1185">Reference proteome</keyword>
<gene>
    <name evidence="2" type="primary">Hypp7409</name>
    <name evidence="2" type="ORF">BLAG_LOCUS7458</name>
</gene>
<name>A0A8J9YZV7_BRALA</name>
<accession>A0A8J9YZV7</accession>